<feature type="domain" description="DUF2382" evidence="3">
    <location>
        <begin position="170"/>
        <end position="281"/>
    </location>
</feature>
<evidence type="ECO:0000313" key="4">
    <source>
        <dbReference type="EMBL" id="RAM37479.1"/>
    </source>
</evidence>
<dbReference type="InterPro" id="IPR014747">
    <property type="entry name" value="Bac_photo_RC_H_C"/>
</dbReference>
<dbReference type="Proteomes" id="UP000249166">
    <property type="component" value="Unassembled WGS sequence"/>
</dbReference>
<dbReference type="SUPFAM" id="SSF50346">
    <property type="entry name" value="PRC-barrel domain"/>
    <property type="match status" value="1"/>
</dbReference>
<dbReference type="Pfam" id="PF09557">
    <property type="entry name" value="DUF2382"/>
    <property type="match status" value="1"/>
</dbReference>
<dbReference type="GO" id="GO:0030077">
    <property type="term" value="C:plasma membrane light-harvesting complex"/>
    <property type="evidence" value="ECO:0007669"/>
    <property type="project" value="InterPro"/>
</dbReference>
<dbReference type="InterPro" id="IPR019060">
    <property type="entry name" value="DUF2382"/>
</dbReference>
<evidence type="ECO:0000313" key="5">
    <source>
        <dbReference type="Proteomes" id="UP000249166"/>
    </source>
</evidence>
<dbReference type="InterPro" id="IPR011033">
    <property type="entry name" value="PRC_barrel-like_sf"/>
</dbReference>
<dbReference type="Gene3D" id="3.90.50.10">
    <property type="entry name" value="Photosynthetic Reaction Center, subunit H, domain 2"/>
    <property type="match status" value="1"/>
</dbReference>
<evidence type="ECO:0000256" key="1">
    <source>
        <dbReference type="SAM" id="MobiDB-lite"/>
    </source>
</evidence>
<gene>
    <name evidence="4" type="ORF">DBZ45_09990</name>
</gene>
<comment type="caution">
    <text evidence="4">The sequence shown here is derived from an EMBL/GenBank/DDBJ whole genome shotgun (WGS) entry which is preliminary data.</text>
</comment>
<dbReference type="PANTHER" id="PTHR38463:SF1">
    <property type="entry name" value="STRESS RESPONSE PROTEIN YSNF"/>
    <property type="match status" value="1"/>
</dbReference>
<name>A0A328HFS7_ARTGO</name>
<sequence length="290" mass="31442">MLAKEHIDDLLNKNGNILSTDGGKIGSVGQVYADDENGQPTWVTARTGLFGTSESFIPLEGARVDGADIVVPYTKEQVKDAPRVEAEGHLDPAEEDRLYEHYQLNGAVTYTEAANGHTADSGRTSDRSAAGLSATERDAGFAAAGGGGTYSAADERAGRDTSGLADGDAMTRSEERVNVGTERQAAGRARLRKYVVTENVTQTVPVQREEVRLEREPITEGNRGEALVGPDISEAEHEVVLHEERPVVDKETVPVERVRLDTETVTDEVTVDEQVRKERIEADGVEDTRR</sequence>
<evidence type="ECO:0000259" key="2">
    <source>
        <dbReference type="Pfam" id="PF05239"/>
    </source>
</evidence>
<protein>
    <submittedName>
        <fullName evidence="4">Photosystem reaction center subunit H</fullName>
    </submittedName>
</protein>
<dbReference type="PANTHER" id="PTHR38463">
    <property type="entry name" value="STRESS RESPONSE PROTEIN YSNF"/>
    <property type="match status" value="1"/>
</dbReference>
<feature type="region of interest" description="Disordered" evidence="1">
    <location>
        <begin position="140"/>
        <end position="184"/>
    </location>
</feature>
<dbReference type="EMBL" id="QLNP01000070">
    <property type="protein sequence ID" value="RAM37479.1"/>
    <property type="molecule type" value="Genomic_DNA"/>
</dbReference>
<proteinExistence type="predicted"/>
<dbReference type="InterPro" id="IPR052967">
    <property type="entry name" value="Stress_Response_Assoc"/>
</dbReference>
<dbReference type="AlphaFoldDB" id="A0A328HFS7"/>
<dbReference type="GO" id="GO:0019684">
    <property type="term" value="P:photosynthesis, light reaction"/>
    <property type="evidence" value="ECO:0007669"/>
    <property type="project" value="InterPro"/>
</dbReference>
<feature type="domain" description="PRC-barrel" evidence="2">
    <location>
        <begin position="17"/>
        <end position="77"/>
    </location>
</feature>
<accession>A0A328HFS7</accession>
<dbReference type="RefSeq" id="WP_111903763.1">
    <property type="nucleotide sequence ID" value="NZ_QLNP01000070.1"/>
</dbReference>
<reference evidence="4 5" key="1">
    <citation type="submission" date="2018-04" db="EMBL/GenBank/DDBJ databases">
        <title>Bacteria isolated from cave deposits of Manipur.</title>
        <authorList>
            <person name="Sahoo D."/>
            <person name="Sarangthem I."/>
            <person name="Nandeibam J."/>
        </authorList>
    </citation>
    <scope>NUCLEOTIDE SEQUENCE [LARGE SCALE GENOMIC DNA]</scope>
    <source>
        <strain evidence="5">mrc11</strain>
    </source>
</reference>
<dbReference type="OrthoDB" id="3712018at2"/>
<organism evidence="4 5">
    <name type="scientific">Arthrobacter globiformis</name>
    <dbReference type="NCBI Taxonomy" id="1665"/>
    <lineage>
        <taxon>Bacteria</taxon>
        <taxon>Bacillati</taxon>
        <taxon>Actinomycetota</taxon>
        <taxon>Actinomycetes</taxon>
        <taxon>Micrococcales</taxon>
        <taxon>Micrococcaceae</taxon>
        <taxon>Arthrobacter</taxon>
    </lineage>
</organism>
<dbReference type="InterPro" id="IPR027275">
    <property type="entry name" value="PRC-brl_dom"/>
</dbReference>
<evidence type="ECO:0000259" key="3">
    <source>
        <dbReference type="Pfam" id="PF09557"/>
    </source>
</evidence>
<dbReference type="Pfam" id="PF05239">
    <property type="entry name" value="PRC"/>
    <property type="match status" value="1"/>
</dbReference>